<evidence type="ECO:0000313" key="3">
    <source>
        <dbReference type="Proteomes" id="UP000317429"/>
    </source>
</evidence>
<reference evidence="2 3" key="1">
    <citation type="submission" date="2019-02" db="EMBL/GenBank/DDBJ databases">
        <title>Deep-cultivation of Planctomycetes and their phenomic and genomic characterization uncovers novel biology.</title>
        <authorList>
            <person name="Wiegand S."/>
            <person name="Jogler M."/>
            <person name="Boedeker C."/>
            <person name="Pinto D."/>
            <person name="Vollmers J."/>
            <person name="Rivas-Marin E."/>
            <person name="Kohn T."/>
            <person name="Peeters S.H."/>
            <person name="Heuer A."/>
            <person name="Rast P."/>
            <person name="Oberbeckmann S."/>
            <person name="Bunk B."/>
            <person name="Jeske O."/>
            <person name="Meyerdierks A."/>
            <person name="Storesund J.E."/>
            <person name="Kallscheuer N."/>
            <person name="Luecker S."/>
            <person name="Lage O.M."/>
            <person name="Pohl T."/>
            <person name="Merkel B.J."/>
            <person name="Hornburger P."/>
            <person name="Mueller R.-W."/>
            <person name="Bruemmer F."/>
            <person name="Labrenz M."/>
            <person name="Spormann A.M."/>
            <person name="Op den Camp H."/>
            <person name="Overmann J."/>
            <person name="Amann R."/>
            <person name="Jetten M.S.M."/>
            <person name="Mascher T."/>
            <person name="Medema M.H."/>
            <person name="Devos D.P."/>
            <person name="Kaster A.-K."/>
            <person name="Ovreas L."/>
            <person name="Rohde M."/>
            <person name="Galperin M.Y."/>
            <person name="Jogler C."/>
        </authorList>
    </citation>
    <scope>NUCLEOTIDE SEQUENCE [LARGE SCALE GENOMIC DNA]</scope>
    <source>
        <strain evidence="2 3">Pla175</strain>
    </source>
</reference>
<dbReference type="KEGG" id="pnd:Pla175_25560"/>
<protein>
    <recommendedName>
        <fullName evidence="1">PilZ domain-containing protein</fullName>
    </recommendedName>
</protein>
<dbReference type="OrthoDB" id="279669at2"/>
<evidence type="ECO:0000259" key="1">
    <source>
        <dbReference type="Pfam" id="PF07238"/>
    </source>
</evidence>
<dbReference type="Pfam" id="PF07238">
    <property type="entry name" value="PilZ"/>
    <property type="match status" value="1"/>
</dbReference>
<sequence length="141" mass="15994">MLDCTDEQNLIALWATLPSRTKLPFEWEEYATQHLRDLIVVDSKRRFARKSLRSIAVLSLDNVSHAVYLKDLSRLGVGFFAPLNVLPLKQIGLWLPGRDCLRLRVARCRRLGEKYYECGATFNAPDAHGAPVGDGRSRALR</sequence>
<accession>A0A518DCH1</accession>
<gene>
    <name evidence="2" type="ORF">Pla175_25560</name>
</gene>
<feature type="domain" description="PilZ" evidence="1">
    <location>
        <begin position="44"/>
        <end position="127"/>
    </location>
</feature>
<dbReference type="GO" id="GO:0035438">
    <property type="term" value="F:cyclic-di-GMP binding"/>
    <property type="evidence" value="ECO:0007669"/>
    <property type="project" value="InterPro"/>
</dbReference>
<dbReference type="SUPFAM" id="SSF141371">
    <property type="entry name" value="PilZ domain-like"/>
    <property type="match status" value="1"/>
</dbReference>
<dbReference type="InterPro" id="IPR009875">
    <property type="entry name" value="PilZ_domain"/>
</dbReference>
<organism evidence="2 3">
    <name type="scientific">Pirellulimonas nuda</name>
    <dbReference type="NCBI Taxonomy" id="2528009"/>
    <lineage>
        <taxon>Bacteria</taxon>
        <taxon>Pseudomonadati</taxon>
        <taxon>Planctomycetota</taxon>
        <taxon>Planctomycetia</taxon>
        <taxon>Pirellulales</taxon>
        <taxon>Lacipirellulaceae</taxon>
        <taxon>Pirellulimonas</taxon>
    </lineage>
</organism>
<evidence type="ECO:0000313" key="2">
    <source>
        <dbReference type="EMBL" id="QDU89169.1"/>
    </source>
</evidence>
<dbReference type="EMBL" id="CP036291">
    <property type="protein sequence ID" value="QDU89169.1"/>
    <property type="molecule type" value="Genomic_DNA"/>
</dbReference>
<dbReference type="AlphaFoldDB" id="A0A518DCH1"/>
<dbReference type="RefSeq" id="WP_145285143.1">
    <property type="nucleotide sequence ID" value="NZ_CP036291.1"/>
</dbReference>
<dbReference type="Proteomes" id="UP000317429">
    <property type="component" value="Chromosome"/>
</dbReference>
<proteinExistence type="predicted"/>
<name>A0A518DCH1_9BACT</name>
<keyword evidence="3" id="KW-1185">Reference proteome</keyword>